<reference evidence="1 2" key="1">
    <citation type="journal article" date="2019" name="Int. J. Syst. Evol. Microbiol.">
        <title>The Global Catalogue of Microorganisms (GCM) 10K type strain sequencing project: providing services to taxonomists for standard genome sequencing and annotation.</title>
        <authorList>
            <consortium name="The Broad Institute Genomics Platform"/>
            <consortium name="The Broad Institute Genome Sequencing Center for Infectious Disease"/>
            <person name="Wu L."/>
            <person name="Ma J."/>
        </authorList>
    </citation>
    <scope>NUCLEOTIDE SEQUENCE [LARGE SCALE GENOMIC DNA]</scope>
    <source>
        <strain evidence="1 2">JCM 12389</strain>
    </source>
</reference>
<comment type="caution">
    <text evidence="1">The sequence shown here is derived from an EMBL/GenBank/DDBJ whole genome shotgun (WGS) entry which is preliminary data.</text>
</comment>
<accession>A0ABN1B325</accession>
<evidence type="ECO:0000313" key="1">
    <source>
        <dbReference type="EMBL" id="GAA0489241.1"/>
    </source>
</evidence>
<dbReference type="RefSeq" id="WP_343839137.1">
    <property type="nucleotide sequence ID" value="NZ_BAAADO010000003.1"/>
</dbReference>
<sequence>MKKYWKFTAIIAVIVLSIGTFYVNSAISADQNPEFVIKKESGDTKELEPLVLEGSYQGASSGNYVSRDLKITRQGTEYRNPSFLNRLIGSPMPVIESLQEQYRGFMRGKSPSENLFFENDRFLAYANVDYEIGFNSRESKDYTFEIDILNKKEDSTDSFTMKVPDANKMDHVFVDDVQIINGELNIITENMVRDNNSDRLYGEKHIYTIDMANQKFIKHEPIIKEPKGQDNTHFDITFIEAEGSTKMHEKLLFLTTEREVIKDRESTRIGDTSREAISYNLKTKEKRRLSEDLNLEENEISAFDGSAIYLTKVNGQKVMVTPFHLEKKQLGDSYLFQLSDKPMNEVPPLIKIKDGKLYAASNRMNSNTTASVIVADLKTGDSLFKGELRIKNSEDEIEDYDLYIHDIFVK</sequence>
<dbReference type="EMBL" id="BAAADO010000003">
    <property type="protein sequence ID" value="GAA0489241.1"/>
    <property type="molecule type" value="Genomic_DNA"/>
</dbReference>
<organism evidence="1 2">
    <name type="scientific">Salinibacillus aidingensis</name>
    <dbReference type="NCBI Taxonomy" id="237684"/>
    <lineage>
        <taxon>Bacteria</taxon>
        <taxon>Bacillati</taxon>
        <taxon>Bacillota</taxon>
        <taxon>Bacilli</taxon>
        <taxon>Bacillales</taxon>
        <taxon>Bacillaceae</taxon>
        <taxon>Salinibacillus</taxon>
    </lineage>
</organism>
<gene>
    <name evidence="1" type="ORF">GCM10008986_13820</name>
</gene>
<name>A0ABN1B325_9BACI</name>
<protein>
    <submittedName>
        <fullName evidence="1">Uncharacterized protein</fullName>
    </submittedName>
</protein>
<evidence type="ECO:0000313" key="2">
    <source>
        <dbReference type="Proteomes" id="UP001500880"/>
    </source>
</evidence>
<dbReference type="Proteomes" id="UP001500880">
    <property type="component" value="Unassembled WGS sequence"/>
</dbReference>
<proteinExistence type="predicted"/>
<keyword evidence="2" id="KW-1185">Reference proteome</keyword>